<keyword evidence="1" id="KW-0812">Transmembrane</keyword>
<gene>
    <name evidence="2" type="ORF">ATY37_20225</name>
</gene>
<comment type="caution">
    <text evidence="2">The sequence shown here is derived from an EMBL/GenBank/DDBJ whole genome shotgun (WGS) entry which is preliminary data.</text>
</comment>
<dbReference type="AlphaFoldDB" id="A0A151KUM9"/>
<organism evidence="2 3">
    <name type="scientific">Vibrio cidicii</name>
    <dbReference type="NCBI Taxonomy" id="1763883"/>
    <lineage>
        <taxon>Bacteria</taxon>
        <taxon>Pseudomonadati</taxon>
        <taxon>Pseudomonadota</taxon>
        <taxon>Gammaproteobacteria</taxon>
        <taxon>Vibrionales</taxon>
        <taxon>Vibrionaceae</taxon>
        <taxon>Vibrio</taxon>
    </lineage>
</organism>
<name>A0A151KUM9_9VIBR</name>
<protein>
    <submittedName>
        <fullName evidence="2">Uncharacterized protein</fullName>
    </submittedName>
</protein>
<dbReference type="EMBL" id="LOBR01000073">
    <property type="protein sequence ID" value="KYN85040.1"/>
    <property type="molecule type" value="Genomic_DNA"/>
</dbReference>
<feature type="transmembrane region" description="Helical" evidence="1">
    <location>
        <begin position="71"/>
        <end position="90"/>
    </location>
</feature>
<accession>A0A151KUM9</accession>
<evidence type="ECO:0000256" key="1">
    <source>
        <dbReference type="SAM" id="Phobius"/>
    </source>
</evidence>
<keyword evidence="1" id="KW-0472">Membrane</keyword>
<reference evidence="3" key="1">
    <citation type="submission" date="2015-12" db="EMBL/GenBank/DDBJ databases">
        <authorList>
            <person name="Shamseldin A."/>
            <person name="Moawad H."/>
            <person name="Abd El-Rahim W.M."/>
            <person name="Sadowsky M.J."/>
        </authorList>
    </citation>
    <scope>NUCLEOTIDE SEQUENCE [LARGE SCALE GENOMIC DNA]</scope>
    <source>
        <strain evidence="3">2538-88</strain>
    </source>
</reference>
<keyword evidence="1" id="KW-1133">Transmembrane helix</keyword>
<feature type="transmembrane region" description="Helical" evidence="1">
    <location>
        <begin position="6"/>
        <end position="26"/>
    </location>
</feature>
<evidence type="ECO:0000313" key="3">
    <source>
        <dbReference type="Proteomes" id="UP000075346"/>
    </source>
</evidence>
<feature type="transmembrane region" description="Helical" evidence="1">
    <location>
        <begin position="38"/>
        <end position="59"/>
    </location>
</feature>
<dbReference type="RefSeq" id="WP_061897731.1">
    <property type="nucleotide sequence ID" value="NZ_LOBR01000073.1"/>
</dbReference>
<sequence length="95" mass="10402">MPISTIINFAATVFALIEVCRYLFICLKNKVNPRLEKVVSNALAASSIPMGIALITAGFDPSIMKQLEGLNIYYMLAGVSLLFVIFRALFGRESA</sequence>
<proteinExistence type="predicted"/>
<dbReference type="Proteomes" id="UP000075346">
    <property type="component" value="Unassembled WGS sequence"/>
</dbReference>
<evidence type="ECO:0000313" key="2">
    <source>
        <dbReference type="EMBL" id="KYN85040.1"/>
    </source>
</evidence>